<accession>A0AAD9GSL2</accession>
<gene>
    <name evidence="1" type="ORF">P3T76_005147</name>
</gene>
<dbReference type="AlphaFoldDB" id="A0AAD9GSL2"/>
<proteinExistence type="predicted"/>
<evidence type="ECO:0000313" key="2">
    <source>
        <dbReference type="Proteomes" id="UP001259832"/>
    </source>
</evidence>
<sequence length="61" mass="6971">MDLPPSSRLYSEAIAAAQFGDQRLEARTRADYRGSLRRFAAFCQQEGYPDPLEHRFVVLPV</sequence>
<comment type="caution">
    <text evidence="1">The sequence shown here is derived from an EMBL/GenBank/DDBJ whole genome shotgun (WGS) entry which is preliminary data.</text>
</comment>
<name>A0AAD9GSL2_9STRA</name>
<dbReference type="EMBL" id="JASMQC010000007">
    <property type="protein sequence ID" value="KAK1943751.1"/>
    <property type="molecule type" value="Genomic_DNA"/>
</dbReference>
<dbReference type="Proteomes" id="UP001259832">
    <property type="component" value="Unassembled WGS sequence"/>
</dbReference>
<reference evidence="1" key="1">
    <citation type="submission" date="2023-08" db="EMBL/GenBank/DDBJ databases">
        <title>Reference Genome Resource for the Citrus Pathogen Phytophthora citrophthora.</title>
        <authorList>
            <person name="Moller H."/>
            <person name="Coetzee B."/>
            <person name="Rose L.J."/>
            <person name="Van Niekerk J.M."/>
        </authorList>
    </citation>
    <scope>NUCLEOTIDE SEQUENCE</scope>
    <source>
        <strain evidence="1">STE-U-9442</strain>
    </source>
</reference>
<organism evidence="1 2">
    <name type="scientific">Phytophthora citrophthora</name>
    <dbReference type="NCBI Taxonomy" id="4793"/>
    <lineage>
        <taxon>Eukaryota</taxon>
        <taxon>Sar</taxon>
        <taxon>Stramenopiles</taxon>
        <taxon>Oomycota</taxon>
        <taxon>Peronosporomycetes</taxon>
        <taxon>Peronosporales</taxon>
        <taxon>Peronosporaceae</taxon>
        <taxon>Phytophthora</taxon>
    </lineage>
</organism>
<evidence type="ECO:0000313" key="1">
    <source>
        <dbReference type="EMBL" id="KAK1943751.1"/>
    </source>
</evidence>
<keyword evidence="2" id="KW-1185">Reference proteome</keyword>
<protein>
    <submittedName>
        <fullName evidence="1">Uncharacterized protein</fullName>
    </submittedName>
</protein>